<comment type="caution">
    <text evidence="1">The sequence shown here is derived from an EMBL/GenBank/DDBJ whole genome shotgun (WGS) entry which is preliminary data.</text>
</comment>
<proteinExistence type="predicted"/>
<name>A0A2A3TYK0_LEVBR</name>
<gene>
    <name evidence="1" type="ORF">CNR29_07350</name>
</gene>
<reference evidence="1 2" key="1">
    <citation type="submission" date="2017-09" db="EMBL/GenBank/DDBJ databases">
        <title>Genome sequence of Lactobacillus brevis D7.</title>
        <authorList>
            <person name="Kwon M.-S."/>
            <person name="Lim S.K."/>
            <person name="Choi H.-J."/>
        </authorList>
    </citation>
    <scope>NUCLEOTIDE SEQUENCE [LARGE SCALE GENOMIC DNA]</scope>
    <source>
        <strain evidence="1 2">D7</strain>
    </source>
</reference>
<evidence type="ECO:0000313" key="1">
    <source>
        <dbReference type="EMBL" id="PBQ23841.1"/>
    </source>
</evidence>
<dbReference type="RefSeq" id="WP_096110067.1">
    <property type="nucleotide sequence ID" value="NZ_NVYO01000001.1"/>
</dbReference>
<protein>
    <submittedName>
        <fullName evidence="1">Uncharacterized protein</fullName>
    </submittedName>
</protein>
<evidence type="ECO:0000313" key="2">
    <source>
        <dbReference type="Proteomes" id="UP000217918"/>
    </source>
</evidence>
<sequence length="153" mass="17013">MASGADEIIKKLTIQQRRLKQLNASEVSVGAIKAVPEHTPEELQKIVRYNEFGTAKIPARSFLRGAVYRNSKYSWRFVSREAVKAVVAGRLTGNKAYKMVSDQMVEDVKHQIDIVGPVNASSTIKKKGRNQPLVDTGGLYRSIDKEVLKRAGD</sequence>
<organism evidence="1 2">
    <name type="scientific">Levilactobacillus brevis</name>
    <name type="common">Lactobacillus brevis</name>
    <dbReference type="NCBI Taxonomy" id="1580"/>
    <lineage>
        <taxon>Bacteria</taxon>
        <taxon>Bacillati</taxon>
        <taxon>Bacillota</taxon>
        <taxon>Bacilli</taxon>
        <taxon>Lactobacillales</taxon>
        <taxon>Lactobacillaceae</taxon>
        <taxon>Levilactobacillus</taxon>
    </lineage>
</organism>
<dbReference type="Proteomes" id="UP000217918">
    <property type="component" value="Unassembled WGS sequence"/>
</dbReference>
<dbReference type="EMBL" id="NVYO01000001">
    <property type="protein sequence ID" value="PBQ23841.1"/>
    <property type="molecule type" value="Genomic_DNA"/>
</dbReference>
<dbReference type="AlphaFoldDB" id="A0A2A3TYK0"/>
<accession>A0A2A3TYK0</accession>